<sequence length="1164" mass="128513">MFLCAREASTGPSGAPPYAQDALNTLDDVPSASESQSPRHSRVLIPNRPPLRLLGRSPEASENGEPSAYLQVLDALTRLVAQLLDVHTLSPALRFSAGQQVAVDAAECSYEGVSKLGSDRLLALTVPQLERKTGAVVVRQIASELRRRVLELYPHNFRAATDFAQLFHELVASDNNAAIALVLSPPASISSSRIPTVAWFPLFMRTWTMSQSTLLGPFLRASTMANDTHELDAAVRAVKHSSAVANCLLFALKHFQPLLEEWLTKRKHSDITSKENDSKNEEVDIPSLRCADCLEKLEYRDLVTELKKMKQNKGDHEAVDEVTEVVEPLLVMLTQIVVAPKFTKNPHLRVEALRSLTTLLTFVSKGQQWTFSHPLLEDGKLLLAHLIVLVVRYAGHNAVRSSTSSCSPSSFWKIVRASGDIMERRVGDLDTQVRWGLNALCTRIESESYLGSTSLDEDDGDDEMCVAGEEEARELDEDEALALLEKQAASTASFTSDGVAAKRLGKRFIATLAKDGRFDFRVFVGGCRFLRPSRNQDGSSSESDSDEEPLSIEDGYLYLDDSWVQQFVRAMQEADEMIHVQEAMEACLGDIPDQYLDPLLSTLMTDPVRLPSGNVVDRAVIARHLLASSQQGGSTGRDPFTREPLTMAMVEPCDALRLEIQLYLRTKMRHFRKTAREDVLATWGLGWDVLFDSSSSDTEAEADSEDGVEAPSPMESPSKSEKLVPEDQMELGHDGLPREIWEDMAKNERKIFYMFMFLNASVLWAYYSCLSAQDFYAVEFADSGLDFSFLTTLCTSWPMVIGHALQMFFGYDKKLKRGFRVHVGYGVFLIVAILIMVFSAINFSNQKTGAILVLVCFGIVGFGNSLTEATYYTFAALFPINKFSQAVQIGNGMAGIFNITLATILRLAVGGVDQTSSSTKLSFYLFFGILIIVLIVALVVYNRLANLPCVKYLTERNEESCEAENLAQQSVGQTFSNLWRIFCIIWMPALAQFLVLFVSLSVYPGFGCAAARNLEPPYANVVHTDTKNWYCAPSIVGSYNYGDFFGRALTGAALYKLLNSKWCLSLSIVRLAFIPLLLMGVAGTSLYSFGYDDMGAIVYNIVLNLIIGLTNGFLSTVTMGVAPRMLKPEDRESGGAVMVLCLFLGIAAGSTVGFLFSDQGWLGL</sequence>
<dbReference type="FunFam" id="3.30.40.10:FF:000518">
    <property type="entry name" value="Ubiquitin conjugation factor E4 A"/>
    <property type="match status" value="1"/>
</dbReference>
<protein>
    <recommendedName>
        <fullName evidence="13">U-box domain-containing protein</fullName>
    </recommendedName>
</protein>
<evidence type="ECO:0000256" key="3">
    <source>
        <dbReference type="ARBA" id="ARBA00022448"/>
    </source>
</evidence>
<gene>
    <name evidence="11" type="ORF">BBP00_00009201</name>
</gene>
<evidence type="ECO:0008006" key="13">
    <source>
        <dbReference type="Google" id="ProtNLM"/>
    </source>
</evidence>
<feature type="domain" description="U-box" evidence="10">
    <location>
        <begin position="590"/>
        <end position="670"/>
    </location>
</feature>
<keyword evidence="4 8" id="KW-0812">Transmembrane</keyword>
<feature type="transmembrane region" description="Helical" evidence="8">
    <location>
        <begin position="886"/>
        <end position="909"/>
    </location>
</feature>
<keyword evidence="6 8" id="KW-0472">Membrane</keyword>
<evidence type="ECO:0000256" key="8">
    <source>
        <dbReference type="SAM" id="Phobius"/>
    </source>
</evidence>
<dbReference type="InterPro" id="IPR036259">
    <property type="entry name" value="MFS_trans_sf"/>
</dbReference>
<evidence type="ECO:0000313" key="11">
    <source>
        <dbReference type="EMBL" id="RLN53764.1"/>
    </source>
</evidence>
<evidence type="ECO:0000256" key="1">
    <source>
        <dbReference type="ARBA" id="ARBA00004141"/>
    </source>
</evidence>
<comment type="subcellular location">
    <subcellularLocation>
        <location evidence="1">Membrane</location>
        <topology evidence="1">Multi-pass membrane protein</topology>
    </subcellularLocation>
</comment>
<evidence type="ECO:0000259" key="10">
    <source>
        <dbReference type="PROSITE" id="PS51698"/>
    </source>
</evidence>
<dbReference type="SUPFAM" id="SSF103473">
    <property type="entry name" value="MFS general substrate transporter"/>
    <property type="match status" value="1"/>
</dbReference>
<dbReference type="InterPro" id="IPR002259">
    <property type="entry name" value="Eqnu_transpt"/>
</dbReference>
<dbReference type="AlphaFoldDB" id="A0A3F2RD94"/>
<dbReference type="GO" id="GO:0005886">
    <property type="term" value="C:plasma membrane"/>
    <property type="evidence" value="ECO:0007669"/>
    <property type="project" value="TreeGrafter"/>
</dbReference>
<dbReference type="OrthoDB" id="1856718at2759"/>
<dbReference type="PANTHER" id="PTHR10332">
    <property type="entry name" value="EQUILIBRATIVE NUCLEOSIDE TRANSPORTER"/>
    <property type="match status" value="1"/>
</dbReference>
<reference evidence="11 12" key="1">
    <citation type="submission" date="2018-07" db="EMBL/GenBank/DDBJ databases">
        <title>Genome sequencing of oomycete isolates from Chile give support for New Zealand origin for Phytophthora kernoviae and make available the first Nothophytophthora sp. genome.</title>
        <authorList>
            <person name="Studholme D.J."/>
            <person name="Sanfuentes E."/>
            <person name="Panda P."/>
            <person name="Hill R."/>
            <person name="Sambles C."/>
            <person name="Grant M."/>
            <person name="Williams N.M."/>
            <person name="Mcdougal R.L."/>
        </authorList>
    </citation>
    <scope>NUCLEOTIDE SEQUENCE [LARGE SCALE GENOMIC DNA]</scope>
    <source>
        <strain evidence="11">Chile6</strain>
    </source>
</reference>
<dbReference type="GO" id="GO:0004842">
    <property type="term" value="F:ubiquitin-protein transferase activity"/>
    <property type="evidence" value="ECO:0007669"/>
    <property type="project" value="InterPro"/>
</dbReference>
<feature type="transmembrane region" description="Helical" evidence="8">
    <location>
        <begin position="751"/>
        <end position="767"/>
    </location>
</feature>
<evidence type="ECO:0000259" key="9">
    <source>
        <dbReference type="PROSITE" id="PS50850"/>
    </source>
</evidence>
<keyword evidence="3" id="KW-0813">Transport</keyword>
<feature type="transmembrane region" description="Helical" evidence="8">
    <location>
        <begin position="978"/>
        <end position="1003"/>
    </location>
</feature>
<evidence type="ECO:0000313" key="12">
    <source>
        <dbReference type="Proteomes" id="UP000277300"/>
    </source>
</evidence>
<feature type="compositionally biased region" description="Acidic residues" evidence="7">
    <location>
        <begin position="698"/>
        <end position="708"/>
    </location>
</feature>
<dbReference type="Pfam" id="PF01733">
    <property type="entry name" value="Nucleoside_tran"/>
    <property type="match status" value="1"/>
</dbReference>
<accession>A0A3F2RD94</accession>
<dbReference type="PRINTS" id="PR01130">
    <property type="entry name" value="DERENTRNSPRT"/>
</dbReference>
<feature type="region of interest" description="Disordered" evidence="7">
    <location>
        <begin position="698"/>
        <end position="727"/>
    </location>
</feature>
<dbReference type="GO" id="GO:0016567">
    <property type="term" value="P:protein ubiquitination"/>
    <property type="evidence" value="ECO:0007669"/>
    <property type="project" value="InterPro"/>
</dbReference>
<evidence type="ECO:0000256" key="7">
    <source>
        <dbReference type="SAM" id="MobiDB-lite"/>
    </source>
</evidence>
<name>A0A3F2RD94_9STRA</name>
<feature type="domain" description="Major facilitator superfamily (MFS) profile" evidence="9">
    <location>
        <begin position="984"/>
        <end position="1164"/>
    </location>
</feature>
<organism evidence="11 12">
    <name type="scientific">Phytophthora kernoviae</name>
    <dbReference type="NCBI Taxonomy" id="325452"/>
    <lineage>
        <taxon>Eukaryota</taxon>
        <taxon>Sar</taxon>
        <taxon>Stramenopiles</taxon>
        <taxon>Oomycota</taxon>
        <taxon>Peronosporomycetes</taxon>
        <taxon>Peronosporales</taxon>
        <taxon>Peronosporaceae</taxon>
        <taxon>Phytophthora</taxon>
    </lineage>
</organism>
<proteinExistence type="inferred from homology"/>
<feature type="transmembrane region" description="Helical" evidence="8">
    <location>
        <begin position="1134"/>
        <end position="1156"/>
    </location>
</feature>
<evidence type="ECO:0000256" key="5">
    <source>
        <dbReference type="ARBA" id="ARBA00022989"/>
    </source>
</evidence>
<feature type="transmembrane region" description="Helical" evidence="8">
    <location>
        <begin position="1097"/>
        <end position="1122"/>
    </location>
</feature>
<dbReference type="PANTHER" id="PTHR10332:SF10">
    <property type="entry name" value="EQUILIBRATIVE NUCLEOSIDE TRANSPORTER 4"/>
    <property type="match status" value="1"/>
</dbReference>
<dbReference type="SUPFAM" id="SSF57850">
    <property type="entry name" value="RING/U-box"/>
    <property type="match status" value="1"/>
</dbReference>
<comment type="similarity">
    <text evidence="2">Belongs to the SLC29A/ENT transporter (TC 2.A.57) family.</text>
</comment>
<dbReference type="PROSITE" id="PS50850">
    <property type="entry name" value="MFS"/>
    <property type="match status" value="1"/>
</dbReference>
<feature type="transmembrane region" description="Helical" evidence="8">
    <location>
        <begin position="921"/>
        <end position="941"/>
    </location>
</feature>
<dbReference type="PROSITE" id="PS51698">
    <property type="entry name" value="U_BOX"/>
    <property type="match status" value="1"/>
</dbReference>
<feature type="compositionally biased region" description="Basic and acidic residues" evidence="7">
    <location>
        <begin position="718"/>
        <end position="727"/>
    </location>
</feature>
<dbReference type="SMART" id="SM00504">
    <property type="entry name" value="Ubox"/>
    <property type="match status" value="1"/>
</dbReference>
<feature type="transmembrane region" description="Helical" evidence="8">
    <location>
        <begin position="849"/>
        <end position="874"/>
    </location>
</feature>
<feature type="region of interest" description="Disordered" evidence="7">
    <location>
        <begin position="1"/>
        <end position="64"/>
    </location>
</feature>
<dbReference type="InterPro" id="IPR003613">
    <property type="entry name" value="Ubox_domain"/>
</dbReference>
<feature type="transmembrane region" description="Helical" evidence="8">
    <location>
        <begin position="823"/>
        <end position="843"/>
    </location>
</feature>
<comment type="caution">
    <text evidence="11">The sequence shown here is derived from an EMBL/GenBank/DDBJ whole genome shotgun (WGS) entry which is preliminary data.</text>
</comment>
<evidence type="ECO:0000256" key="6">
    <source>
        <dbReference type="ARBA" id="ARBA00023136"/>
    </source>
</evidence>
<dbReference type="CDD" id="cd06174">
    <property type="entry name" value="MFS"/>
    <property type="match status" value="1"/>
</dbReference>
<dbReference type="Pfam" id="PF04564">
    <property type="entry name" value="U-box"/>
    <property type="match status" value="1"/>
</dbReference>
<feature type="transmembrane region" description="Helical" evidence="8">
    <location>
        <begin position="787"/>
        <end position="811"/>
    </location>
</feature>
<dbReference type="Gene3D" id="1.20.1250.20">
    <property type="entry name" value="MFS general substrate transporter like domains"/>
    <property type="match status" value="1"/>
</dbReference>
<evidence type="ECO:0000256" key="2">
    <source>
        <dbReference type="ARBA" id="ARBA00007965"/>
    </source>
</evidence>
<dbReference type="GO" id="GO:0005337">
    <property type="term" value="F:nucleoside transmembrane transporter activity"/>
    <property type="evidence" value="ECO:0007669"/>
    <property type="project" value="InterPro"/>
</dbReference>
<feature type="transmembrane region" description="Helical" evidence="8">
    <location>
        <begin position="1070"/>
        <end position="1091"/>
    </location>
</feature>
<dbReference type="InterPro" id="IPR013083">
    <property type="entry name" value="Znf_RING/FYVE/PHD"/>
</dbReference>
<dbReference type="Proteomes" id="UP000277300">
    <property type="component" value="Unassembled WGS sequence"/>
</dbReference>
<dbReference type="InterPro" id="IPR020846">
    <property type="entry name" value="MFS_dom"/>
</dbReference>
<evidence type="ECO:0000256" key="4">
    <source>
        <dbReference type="ARBA" id="ARBA00022692"/>
    </source>
</evidence>
<dbReference type="Gene3D" id="3.30.40.10">
    <property type="entry name" value="Zinc/RING finger domain, C3HC4 (zinc finger)"/>
    <property type="match status" value="1"/>
</dbReference>
<keyword evidence="5 8" id="KW-1133">Transmembrane helix</keyword>
<dbReference type="EMBL" id="MBDO02000582">
    <property type="protein sequence ID" value="RLN53764.1"/>
    <property type="molecule type" value="Genomic_DNA"/>
</dbReference>